<name>A0ABW8A450_9ACTN</name>
<sequence>MNVLRRKGDGPYACPCCGVLTLEERGMYEICPVCYWEDDGQDDHDADEVRGGPNYELSLAQGRRNFAAFGASRRQDIGKVRDPLSHEHPIK</sequence>
<organism evidence="2 3">
    <name type="scientific">Nonomuraea indica</name>
    <dbReference type="NCBI Taxonomy" id="1581193"/>
    <lineage>
        <taxon>Bacteria</taxon>
        <taxon>Bacillati</taxon>
        <taxon>Actinomycetota</taxon>
        <taxon>Actinomycetes</taxon>
        <taxon>Streptosporangiales</taxon>
        <taxon>Streptosporangiaceae</taxon>
        <taxon>Nonomuraea</taxon>
    </lineage>
</organism>
<evidence type="ECO:0000313" key="2">
    <source>
        <dbReference type="EMBL" id="MFI7440887.1"/>
    </source>
</evidence>
<evidence type="ECO:0000259" key="1">
    <source>
        <dbReference type="Pfam" id="PF14206"/>
    </source>
</evidence>
<protein>
    <submittedName>
        <fullName evidence="2">CPCC family cysteine-rich protein</fullName>
    </submittedName>
</protein>
<dbReference type="InterPro" id="IPR025983">
    <property type="entry name" value="Cys_rich_CPCC"/>
</dbReference>
<proteinExistence type="predicted"/>
<evidence type="ECO:0000313" key="3">
    <source>
        <dbReference type="Proteomes" id="UP001612928"/>
    </source>
</evidence>
<reference evidence="2 3" key="1">
    <citation type="submission" date="2024-10" db="EMBL/GenBank/DDBJ databases">
        <title>The Natural Products Discovery Center: Release of the First 8490 Sequenced Strains for Exploring Actinobacteria Biosynthetic Diversity.</title>
        <authorList>
            <person name="Kalkreuter E."/>
            <person name="Kautsar S.A."/>
            <person name="Yang D."/>
            <person name="Bader C.D."/>
            <person name="Teijaro C.N."/>
            <person name="Fluegel L."/>
            <person name="Davis C.M."/>
            <person name="Simpson J.R."/>
            <person name="Lauterbach L."/>
            <person name="Steele A.D."/>
            <person name="Gui C."/>
            <person name="Meng S."/>
            <person name="Li G."/>
            <person name="Viehrig K."/>
            <person name="Ye F."/>
            <person name="Su P."/>
            <person name="Kiefer A.F."/>
            <person name="Nichols A."/>
            <person name="Cepeda A.J."/>
            <person name="Yan W."/>
            <person name="Fan B."/>
            <person name="Jiang Y."/>
            <person name="Adhikari A."/>
            <person name="Zheng C.-J."/>
            <person name="Schuster L."/>
            <person name="Cowan T.M."/>
            <person name="Smanski M.J."/>
            <person name="Chevrette M.G."/>
            <person name="De Carvalho L.P.S."/>
            <person name="Shen B."/>
        </authorList>
    </citation>
    <scope>NUCLEOTIDE SEQUENCE [LARGE SCALE GENOMIC DNA]</scope>
    <source>
        <strain evidence="2 3">NPDC049503</strain>
    </source>
</reference>
<keyword evidence="3" id="KW-1185">Reference proteome</keyword>
<dbReference type="Proteomes" id="UP001612928">
    <property type="component" value="Unassembled WGS sequence"/>
</dbReference>
<feature type="domain" description="Cysteine-rich CPCC" evidence="1">
    <location>
        <begin position="12"/>
        <end position="86"/>
    </location>
</feature>
<dbReference type="RefSeq" id="WP_397021470.1">
    <property type="nucleotide sequence ID" value="NZ_JBITMB010000003.1"/>
</dbReference>
<comment type="caution">
    <text evidence="2">The sequence shown here is derived from an EMBL/GenBank/DDBJ whole genome shotgun (WGS) entry which is preliminary data.</text>
</comment>
<dbReference type="EMBL" id="JBITMB010000003">
    <property type="protein sequence ID" value="MFI7440887.1"/>
    <property type="molecule type" value="Genomic_DNA"/>
</dbReference>
<dbReference type="Pfam" id="PF14206">
    <property type="entry name" value="Cys_rich_CPCC"/>
    <property type="match status" value="1"/>
</dbReference>
<gene>
    <name evidence="2" type="ORF">ACIBP5_13120</name>
</gene>
<accession>A0ABW8A450</accession>